<dbReference type="InterPro" id="IPR035931">
    <property type="entry name" value="YlxR-like_sf"/>
</dbReference>
<name>A0A7S9LPC3_9RHOB</name>
<evidence type="ECO:0000313" key="4">
    <source>
        <dbReference type="Proteomes" id="UP000594800"/>
    </source>
</evidence>
<protein>
    <submittedName>
        <fullName evidence="3">RNA-binding protein</fullName>
    </submittedName>
</protein>
<dbReference type="InterPro" id="IPR007393">
    <property type="entry name" value="YlxR_dom"/>
</dbReference>
<dbReference type="SUPFAM" id="SSF55315">
    <property type="entry name" value="L30e-like"/>
    <property type="match status" value="1"/>
</dbReference>
<reference evidence="3 4" key="1">
    <citation type="submission" date="2020-11" db="EMBL/GenBank/DDBJ databases">
        <title>Description of Pontivivens ytuae sp. nov. isolated from deep sea sediment of Mariana Trench.</title>
        <authorList>
            <person name="Wang Z."/>
            <person name="Sun Q.-L."/>
            <person name="Xu X.-D."/>
            <person name="Tang Y.-Z."/>
            <person name="Zhang J."/>
        </authorList>
    </citation>
    <scope>NUCLEOTIDE SEQUENCE [LARGE SCALE GENOMIC DNA]</scope>
    <source>
        <strain evidence="3 4">MT2928</strain>
    </source>
</reference>
<dbReference type="PANTHER" id="PTHR34215">
    <property type="entry name" value="BLL0784 PROTEIN"/>
    <property type="match status" value="1"/>
</dbReference>
<feature type="compositionally biased region" description="Basic and acidic residues" evidence="1">
    <location>
        <begin position="1"/>
        <end position="17"/>
    </location>
</feature>
<dbReference type="Proteomes" id="UP000594800">
    <property type="component" value="Chromosome"/>
</dbReference>
<dbReference type="KEGG" id="poz:I0K15_12820"/>
<feature type="domain" description="YlxR" evidence="2">
    <location>
        <begin position="15"/>
        <end position="85"/>
    </location>
</feature>
<dbReference type="InterPro" id="IPR029064">
    <property type="entry name" value="Ribosomal_eL30-like_sf"/>
</dbReference>
<dbReference type="Pfam" id="PF04296">
    <property type="entry name" value="YlxR"/>
    <property type="match status" value="1"/>
</dbReference>
<dbReference type="AlphaFoldDB" id="A0A7S9LPC3"/>
<feature type="region of interest" description="Disordered" evidence="1">
    <location>
        <begin position="1"/>
        <end position="23"/>
    </location>
</feature>
<dbReference type="NCBIfam" id="NF006622">
    <property type="entry name" value="PRK09190.1"/>
    <property type="match status" value="1"/>
</dbReference>
<evidence type="ECO:0000259" key="2">
    <source>
        <dbReference type="Pfam" id="PF04296"/>
    </source>
</evidence>
<sequence length="227" mass="24233">MSRGGRTKDRETPERRCIATGTSGPKAPLVRFVVGPDDTVVPDIAEKLPGRGMWVSADRDAIALAAKKNLFNRAAKRQVKAPTDLPDLVERLLLRRVQDALALARKAGLAHMGFDTVKTRLRAGPVAALVEASDGSEPQRAKLRPLAAEAPLISCLSGHELGLAFGRDNVIHAALDGGGITDQVLREASRLAGLRGHEVVGTTDDAAPDGMRQTDEQMRGMGPRREG</sequence>
<evidence type="ECO:0000313" key="3">
    <source>
        <dbReference type="EMBL" id="QPH52692.1"/>
    </source>
</evidence>
<dbReference type="Gene3D" id="3.30.1230.10">
    <property type="entry name" value="YlxR-like"/>
    <property type="match status" value="1"/>
</dbReference>
<dbReference type="RefSeq" id="WP_196101903.1">
    <property type="nucleotide sequence ID" value="NZ_CP064942.1"/>
</dbReference>
<accession>A0A7S9LPC3</accession>
<feature type="region of interest" description="Disordered" evidence="1">
    <location>
        <begin position="200"/>
        <end position="227"/>
    </location>
</feature>
<dbReference type="Gene3D" id="3.30.1330.30">
    <property type="match status" value="1"/>
</dbReference>
<dbReference type="EMBL" id="CP064942">
    <property type="protein sequence ID" value="QPH52692.1"/>
    <property type="molecule type" value="Genomic_DNA"/>
</dbReference>
<proteinExistence type="predicted"/>
<dbReference type="InterPro" id="IPR037465">
    <property type="entry name" value="YlxR"/>
</dbReference>
<dbReference type="CDD" id="cd00279">
    <property type="entry name" value="YlxR"/>
    <property type="match status" value="1"/>
</dbReference>
<dbReference type="SUPFAM" id="SSF64376">
    <property type="entry name" value="YlxR-like"/>
    <property type="match status" value="1"/>
</dbReference>
<evidence type="ECO:0000256" key="1">
    <source>
        <dbReference type="SAM" id="MobiDB-lite"/>
    </source>
</evidence>
<organism evidence="3 4">
    <name type="scientific">Pontivivens ytuae</name>
    <dbReference type="NCBI Taxonomy" id="2789856"/>
    <lineage>
        <taxon>Bacteria</taxon>
        <taxon>Pseudomonadati</taxon>
        <taxon>Pseudomonadota</taxon>
        <taxon>Alphaproteobacteria</taxon>
        <taxon>Rhodobacterales</taxon>
        <taxon>Paracoccaceae</taxon>
        <taxon>Pontivivens</taxon>
    </lineage>
</organism>
<dbReference type="PANTHER" id="PTHR34215:SF1">
    <property type="entry name" value="YLXR DOMAIN-CONTAINING PROTEIN"/>
    <property type="match status" value="1"/>
</dbReference>
<gene>
    <name evidence="3" type="ORF">I0K15_12820</name>
</gene>
<keyword evidence="4" id="KW-1185">Reference proteome</keyword>
<feature type="compositionally biased region" description="Basic and acidic residues" evidence="1">
    <location>
        <begin position="212"/>
        <end position="227"/>
    </location>
</feature>